<name>A0A0L6VI34_9BASI</name>
<protein>
    <submittedName>
        <fullName evidence="2">Uncharacterized protein</fullName>
    </submittedName>
</protein>
<dbReference type="EMBL" id="LAVV01006381">
    <property type="protein sequence ID" value="KNZ60237.1"/>
    <property type="molecule type" value="Genomic_DNA"/>
</dbReference>
<comment type="caution">
    <text evidence="2">The sequence shown here is derived from an EMBL/GenBank/DDBJ whole genome shotgun (WGS) entry which is preliminary data.</text>
</comment>
<evidence type="ECO:0000313" key="2">
    <source>
        <dbReference type="EMBL" id="KNZ60237.1"/>
    </source>
</evidence>
<keyword evidence="1" id="KW-0472">Membrane</keyword>
<gene>
    <name evidence="2" type="ORF">VP01_158g6</name>
</gene>
<feature type="transmembrane region" description="Helical" evidence="1">
    <location>
        <begin position="241"/>
        <end position="259"/>
    </location>
</feature>
<accession>A0A0L6VI34</accession>
<proteinExistence type="predicted"/>
<dbReference type="Proteomes" id="UP000037035">
    <property type="component" value="Unassembled WGS sequence"/>
</dbReference>
<reference evidence="2 3" key="1">
    <citation type="submission" date="2015-08" db="EMBL/GenBank/DDBJ databases">
        <title>Next Generation Sequencing and Analysis of the Genome of Puccinia sorghi L Schw, the Causal Agent of Maize Common Rust.</title>
        <authorList>
            <person name="Rochi L."/>
            <person name="Burguener G."/>
            <person name="Darino M."/>
            <person name="Turjanski A."/>
            <person name="Kreff E."/>
            <person name="Dieguez M.J."/>
            <person name="Sacco F."/>
        </authorList>
    </citation>
    <scope>NUCLEOTIDE SEQUENCE [LARGE SCALE GENOMIC DNA]</scope>
    <source>
        <strain evidence="2 3">RO10H11247</strain>
    </source>
</reference>
<keyword evidence="3" id="KW-1185">Reference proteome</keyword>
<evidence type="ECO:0000313" key="3">
    <source>
        <dbReference type="Proteomes" id="UP000037035"/>
    </source>
</evidence>
<feature type="transmembrane region" description="Helical" evidence="1">
    <location>
        <begin position="265"/>
        <end position="280"/>
    </location>
</feature>
<organism evidence="2 3">
    <name type="scientific">Puccinia sorghi</name>
    <dbReference type="NCBI Taxonomy" id="27349"/>
    <lineage>
        <taxon>Eukaryota</taxon>
        <taxon>Fungi</taxon>
        <taxon>Dikarya</taxon>
        <taxon>Basidiomycota</taxon>
        <taxon>Pucciniomycotina</taxon>
        <taxon>Pucciniomycetes</taxon>
        <taxon>Pucciniales</taxon>
        <taxon>Pucciniaceae</taxon>
        <taxon>Puccinia</taxon>
    </lineage>
</organism>
<evidence type="ECO:0000256" key="1">
    <source>
        <dbReference type="SAM" id="Phobius"/>
    </source>
</evidence>
<dbReference type="VEuPathDB" id="FungiDB:VP01_158g6"/>
<dbReference type="AlphaFoldDB" id="A0A0L6VI34"/>
<keyword evidence="1" id="KW-1133">Transmembrane helix</keyword>
<sequence>MDNVIVHCKDQSMCHVIRAVLSVFHCVKLVNGFILCASSRCLIYFKVKFACKKKLMILDLLNIFDLALEPAPECLENKDLTVTSNLAYAYDNYNETIAWSPTCLPLELLGIPTLPSLYLSQNHTSKVFKLRLSGLAEGKKKACFMNKITKKSMINIFEARMNSKTTTRQRLLGYKSVIFIMKKRKVISKENQTDEPRETLLALELCLNDINSQIFTSTRNKEIKGTWIQEHLEEMKNKKGLIIHNFFTLFFSLVFTPQVMMILSRHQYILLSFFIFLSFLKKSKSKMIAFQIKRPKLWKAIQIYFILWQHISATSPMQYHLSNSCIL</sequence>
<keyword evidence="1" id="KW-0812">Transmembrane</keyword>